<dbReference type="PATRIC" id="fig|1238180.3.peg.1600"/>
<dbReference type="EMBL" id="ANMG01000010">
    <property type="protein sequence ID" value="EMD28618.1"/>
    <property type="molecule type" value="Genomic_DNA"/>
</dbReference>
<dbReference type="Gene3D" id="3.90.550.10">
    <property type="entry name" value="Spore Coat Polysaccharide Biosynthesis Protein SpsA, Chain A"/>
    <property type="match status" value="1"/>
</dbReference>
<evidence type="ECO:0000313" key="4">
    <source>
        <dbReference type="EMBL" id="EMD28618.1"/>
    </source>
</evidence>
<feature type="domain" description="Galactosyltransferase C-terminal" evidence="3">
    <location>
        <begin position="282"/>
        <end position="327"/>
    </location>
</feature>
<organism evidence="4 6">
    <name type="scientific">Amycolatopsis azurea DSM 43854</name>
    <dbReference type="NCBI Taxonomy" id="1238180"/>
    <lineage>
        <taxon>Bacteria</taxon>
        <taxon>Bacillati</taxon>
        <taxon>Actinomycetota</taxon>
        <taxon>Actinomycetes</taxon>
        <taxon>Pseudonocardiales</taxon>
        <taxon>Pseudonocardiaceae</taxon>
        <taxon>Amycolatopsis</taxon>
    </lineage>
</organism>
<evidence type="ECO:0000313" key="6">
    <source>
        <dbReference type="Proteomes" id="UP000014137"/>
    </source>
</evidence>
<proteinExistence type="predicted"/>
<dbReference type="Proteomes" id="UP000014137">
    <property type="component" value="Unassembled WGS sequence"/>
</dbReference>
<sequence length="379" mass="41150">MSIPAEAATASHLAEALVLLAYPRQRLNDHAWPSERALLERAVDAGLASLSPGERSEVEAAAMAAAEEEGDRVALDRLEMLLAGVAHPGPTTSFDELDRLVFRTRLSPGHGTATGAFVADPAPPSVTGRGAITFIVPFRASTEDRTRNLEIALRALRDASAERPDVEVTLVEQDAGTRLTGIPRTLYDSHILLADSGPYNKSWSVNAGVRRSAHERICVLDADLLVDRHVVAAMLRGLDDADMFVPYRRVTWMDEVSTTRTIAAVTEASGSYRIDGSAARGLSIDGLFGGCFAVRRDFYLEIGGHDERYTGWGGEDNAFHELAAAHGRTGRGEQVMAHLNHSRPPATRDDGTMFNEHLQGTRAGGEEIGRLRKKPREVR</sequence>
<dbReference type="AlphaFoldDB" id="M2PVG7"/>
<evidence type="ECO:0000256" key="2">
    <source>
        <dbReference type="SAM" id="MobiDB-lite"/>
    </source>
</evidence>
<protein>
    <recommendedName>
        <fullName evidence="3">Galactosyltransferase C-terminal domain-containing protein</fullName>
    </recommendedName>
</protein>
<dbReference type="InterPro" id="IPR029044">
    <property type="entry name" value="Nucleotide-diphossugar_trans"/>
</dbReference>
<evidence type="ECO:0000259" key="3">
    <source>
        <dbReference type="Pfam" id="PF02709"/>
    </source>
</evidence>
<reference evidence="5 7" key="2">
    <citation type="submission" date="2017-02" db="EMBL/GenBank/DDBJ databases">
        <title>Amycolatopsis azurea DSM 43854 draft genome.</title>
        <authorList>
            <person name="Mayilraj S."/>
        </authorList>
    </citation>
    <scope>NUCLEOTIDE SEQUENCE [LARGE SCALE GENOMIC DNA]</scope>
    <source>
        <strain evidence="5 7">DSM 43854</strain>
    </source>
</reference>
<dbReference type="GO" id="GO:0016740">
    <property type="term" value="F:transferase activity"/>
    <property type="evidence" value="ECO:0007669"/>
    <property type="project" value="UniProtKB-KW"/>
</dbReference>
<dbReference type="SUPFAM" id="SSF53448">
    <property type="entry name" value="Nucleotide-diphospho-sugar transferases"/>
    <property type="match status" value="1"/>
</dbReference>
<name>M2PVG7_9PSEU</name>
<evidence type="ECO:0000256" key="1">
    <source>
        <dbReference type="ARBA" id="ARBA00022679"/>
    </source>
</evidence>
<keyword evidence="1" id="KW-0808">Transferase</keyword>
<reference evidence="4 6" key="1">
    <citation type="submission" date="2012-10" db="EMBL/GenBank/DDBJ databases">
        <title>Genome assembly of Amycolatopsis azurea DSM 43854.</title>
        <authorList>
            <person name="Khatri I."/>
            <person name="Kaur I."/>
            <person name="Subramanian S."/>
            <person name="Mayilraj S."/>
        </authorList>
    </citation>
    <scope>NUCLEOTIDE SEQUENCE [LARGE SCALE GENOMIC DNA]</scope>
    <source>
        <strain evidence="4 6">DSM 43854</strain>
    </source>
</reference>
<dbReference type="InterPro" id="IPR027791">
    <property type="entry name" value="Galactosyl_T_C"/>
</dbReference>
<evidence type="ECO:0000313" key="7">
    <source>
        <dbReference type="Proteomes" id="UP000188551"/>
    </source>
</evidence>
<keyword evidence="7" id="KW-1185">Reference proteome</keyword>
<dbReference type="EMBL" id="MUXN01000002">
    <property type="protein sequence ID" value="OOC08054.1"/>
    <property type="molecule type" value="Genomic_DNA"/>
</dbReference>
<evidence type="ECO:0000313" key="5">
    <source>
        <dbReference type="EMBL" id="OOC08054.1"/>
    </source>
</evidence>
<dbReference type="Proteomes" id="UP000188551">
    <property type="component" value="Unassembled WGS sequence"/>
</dbReference>
<comment type="caution">
    <text evidence="4">The sequence shown here is derived from an EMBL/GenBank/DDBJ whole genome shotgun (WGS) entry which is preliminary data.</text>
</comment>
<dbReference type="Pfam" id="PF02709">
    <property type="entry name" value="Glyco_transf_7C"/>
    <property type="match status" value="1"/>
</dbReference>
<accession>M2PVG7</accession>
<feature type="region of interest" description="Disordered" evidence="2">
    <location>
        <begin position="360"/>
        <end position="379"/>
    </location>
</feature>
<gene>
    <name evidence="5" type="ORF">B0293_04000</name>
    <name evidence="4" type="ORF">C791_0242</name>
</gene>